<dbReference type="FunFam" id="3.40.50.450:FF:000043">
    <property type="entry name" value="ATP-dependent 6-phosphofructokinase, platelet type"/>
    <property type="match status" value="1"/>
</dbReference>
<organism evidence="11 12">
    <name type="scientific">Monodon monoceros</name>
    <name type="common">Narwhal</name>
    <name type="synonym">Ceratodon monodon</name>
    <dbReference type="NCBI Taxonomy" id="40151"/>
    <lineage>
        <taxon>Eukaryota</taxon>
        <taxon>Metazoa</taxon>
        <taxon>Chordata</taxon>
        <taxon>Craniata</taxon>
        <taxon>Vertebrata</taxon>
        <taxon>Euteleostomi</taxon>
        <taxon>Mammalia</taxon>
        <taxon>Eutheria</taxon>
        <taxon>Laurasiatheria</taxon>
        <taxon>Artiodactyla</taxon>
        <taxon>Whippomorpha</taxon>
        <taxon>Cetacea</taxon>
        <taxon>Odontoceti</taxon>
        <taxon>Monodontidae</taxon>
        <taxon>Monodon</taxon>
    </lineage>
</organism>
<evidence type="ECO:0000256" key="3">
    <source>
        <dbReference type="ARBA" id="ARBA00022490"/>
    </source>
</evidence>
<comment type="catalytic activity">
    <reaction evidence="9">
        <text>beta-D-fructose 6-phosphate + ATP = beta-D-fructose 1,6-bisphosphate + ADP + H(+)</text>
        <dbReference type="Rhea" id="RHEA:16109"/>
        <dbReference type="ChEBI" id="CHEBI:15378"/>
        <dbReference type="ChEBI" id="CHEBI:30616"/>
        <dbReference type="ChEBI" id="CHEBI:32966"/>
        <dbReference type="ChEBI" id="CHEBI:57634"/>
        <dbReference type="ChEBI" id="CHEBI:456216"/>
        <dbReference type="EC" id="2.7.1.11"/>
    </reaction>
</comment>
<evidence type="ECO:0000313" key="12">
    <source>
        <dbReference type="Proteomes" id="UP000308365"/>
    </source>
</evidence>
<dbReference type="EMBL" id="RWIC01001101">
    <property type="protein sequence ID" value="TKC37688.1"/>
    <property type="molecule type" value="Genomic_DNA"/>
</dbReference>
<dbReference type="PANTHER" id="PTHR13697:SF5">
    <property type="entry name" value="ATP-DEPENDENT 6-PHOSPHOFRUCTOKINASE, PLATELET TYPE"/>
    <property type="match status" value="1"/>
</dbReference>
<evidence type="ECO:0000256" key="9">
    <source>
        <dbReference type="ARBA" id="ARBA00048070"/>
    </source>
</evidence>
<dbReference type="InterPro" id="IPR015912">
    <property type="entry name" value="Phosphofructokinase_CS"/>
</dbReference>
<dbReference type="Proteomes" id="UP000308365">
    <property type="component" value="Unassembled WGS sequence"/>
</dbReference>
<dbReference type="AlphaFoldDB" id="A0A4U1EMV9"/>
<dbReference type="GO" id="GO:0005945">
    <property type="term" value="C:6-phosphofructokinase complex"/>
    <property type="evidence" value="ECO:0007669"/>
    <property type="project" value="TreeGrafter"/>
</dbReference>
<feature type="domain" description="Phosphofructokinase" evidence="10">
    <location>
        <begin position="250"/>
        <end position="359"/>
    </location>
</feature>
<keyword evidence="8" id="KW-0324">Glycolysis</keyword>
<name>A0A4U1EMV9_MONMO</name>
<evidence type="ECO:0000256" key="1">
    <source>
        <dbReference type="ARBA" id="ARBA00001946"/>
    </source>
</evidence>
<sequence>MGDHDVSPNPKGSFRKFLEQLSGAGKAIGVLTSGGDAQGMNAAVRAVVRMGIYVGAKVYFIYEGYQGMVDGGSNIVEADWESVSSILQVGGTIIGSARCKDFRSREGRLKAAHNLLQLGITNLCVIGGDGSLTGANIFRKEWSGLLEELAREGKINTEEVQKHGYLNVVGMVGSIDNDFCGTDMTIGTDSALHRIIEVVDAIMTTAQSHQRTFVLEVMGRHCGYVRADATGMERTDSTVPAGPRTLARRYLALVSALACGADWVFLPESPPEEGWQENMCIKLSENRARKKRLNIIIVAEGAIDTQNKAITSEQIKELVVTQLGYDTRVTILGHVQRGGTPSAFDRILASRMGVEAVVALLQATPETPACVVSLSGNQAVRLPLMECVQMTQEVQKAMDERRFKDAVQLRGRSFENNLNTYKRLAIKLPDSQIRKSNCNVGIVNVGAPAAGMNAAVRAAVRVGIADGHKVFAVYDGFEGFAKGQVKEIGWADVGGWTGQGGSILGTKRTLPGKYLEDIAAQMHTHGINALLIIGGFEAYLGLLELSAAREKHKEFCVPMVMVPATVSNNVPGSDFSIGADTALNTITDVSADSRAGAADTNPGRLARFYLPVHSRQNQGARVVC</sequence>
<dbReference type="InterPro" id="IPR035966">
    <property type="entry name" value="PKF_sf"/>
</dbReference>
<dbReference type="SUPFAM" id="SSF53784">
    <property type="entry name" value="Phosphofructokinase"/>
    <property type="match status" value="2"/>
</dbReference>
<proteinExistence type="predicted"/>
<evidence type="ECO:0000256" key="5">
    <source>
        <dbReference type="ARBA" id="ARBA00022723"/>
    </source>
</evidence>
<dbReference type="PANTHER" id="PTHR13697">
    <property type="entry name" value="PHOSPHOFRUCTOKINASE"/>
    <property type="match status" value="1"/>
</dbReference>
<dbReference type="Gene3D" id="3.40.50.460">
    <property type="entry name" value="Phosphofructokinase domain"/>
    <property type="match status" value="1"/>
</dbReference>
<feature type="domain" description="Phosphofructokinase" evidence="10">
    <location>
        <begin position="439"/>
        <end position="594"/>
    </location>
</feature>
<evidence type="ECO:0000256" key="7">
    <source>
        <dbReference type="ARBA" id="ARBA00022842"/>
    </source>
</evidence>
<dbReference type="GO" id="GO:0016208">
    <property type="term" value="F:AMP binding"/>
    <property type="evidence" value="ECO:0007669"/>
    <property type="project" value="TreeGrafter"/>
</dbReference>
<evidence type="ECO:0000313" key="11">
    <source>
        <dbReference type="EMBL" id="TKC37688.1"/>
    </source>
</evidence>
<dbReference type="InterPro" id="IPR022953">
    <property type="entry name" value="ATP_PFK"/>
</dbReference>
<dbReference type="GO" id="GO:0005524">
    <property type="term" value="F:ATP binding"/>
    <property type="evidence" value="ECO:0007669"/>
    <property type="project" value="TreeGrafter"/>
</dbReference>
<gene>
    <name evidence="11" type="ORF">EI555_003382</name>
</gene>
<dbReference type="PRINTS" id="PR00476">
    <property type="entry name" value="PHFRCTKINASE"/>
</dbReference>
<dbReference type="GO" id="GO:0003872">
    <property type="term" value="F:6-phosphofructokinase activity"/>
    <property type="evidence" value="ECO:0007669"/>
    <property type="project" value="UniProtKB-EC"/>
</dbReference>
<feature type="domain" description="Phosphofructokinase" evidence="10">
    <location>
        <begin position="28"/>
        <end position="225"/>
    </location>
</feature>
<accession>A0A4U1EMV9</accession>
<dbReference type="InterPro" id="IPR000023">
    <property type="entry name" value="Phosphofructokinase_dom"/>
</dbReference>
<comment type="pathway">
    <text evidence="2">Carbohydrate degradation; glycolysis; D-glyceraldehyde 3-phosphate and glycerone phosphate from D-glucose: step 3/4.</text>
</comment>
<dbReference type="GO" id="GO:0061621">
    <property type="term" value="P:canonical glycolysis"/>
    <property type="evidence" value="ECO:0007669"/>
    <property type="project" value="TreeGrafter"/>
</dbReference>
<comment type="caution">
    <text evidence="11">The sequence shown here is derived from an EMBL/GenBank/DDBJ whole genome shotgun (WGS) entry which is preliminary data.</text>
</comment>
<evidence type="ECO:0000256" key="4">
    <source>
        <dbReference type="ARBA" id="ARBA00022679"/>
    </source>
</evidence>
<evidence type="ECO:0000259" key="10">
    <source>
        <dbReference type="Pfam" id="PF00365"/>
    </source>
</evidence>
<dbReference type="FunFam" id="3.40.50.450:FF:000064">
    <property type="entry name" value="Phosphofructokinase, platelet b"/>
    <property type="match status" value="1"/>
</dbReference>
<dbReference type="Pfam" id="PF00365">
    <property type="entry name" value="PFK"/>
    <property type="match status" value="3"/>
</dbReference>
<dbReference type="PROSITE" id="PS00433">
    <property type="entry name" value="PHOSPHOFRUCTOKINASE"/>
    <property type="match status" value="1"/>
</dbReference>
<protein>
    <recommendedName>
        <fullName evidence="10">Phosphofructokinase domain-containing protein</fullName>
    </recommendedName>
</protein>
<dbReference type="Gene3D" id="3.40.50.450">
    <property type="match status" value="2"/>
</dbReference>
<keyword evidence="3" id="KW-0963">Cytoplasm</keyword>
<evidence type="ECO:0000256" key="6">
    <source>
        <dbReference type="ARBA" id="ARBA00022777"/>
    </source>
</evidence>
<evidence type="ECO:0000256" key="8">
    <source>
        <dbReference type="ARBA" id="ARBA00023152"/>
    </source>
</evidence>
<dbReference type="UniPathway" id="UPA00109">
    <property type="reaction ID" value="UER00182"/>
</dbReference>
<dbReference type="GO" id="GO:0070095">
    <property type="term" value="F:fructose-6-phosphate binding"/>
    <property type="evidence" value="ECO:0007669"/>
    <property type="project" value="TreeGrafter"/>
</dbReference>
<dbReference type="GO" id="GO:0042802">
    <property type="term" value="F:identical protein binding"/>
    <property type="evidence" value="ECO:0007669"/>
    <property type="project" value="TreeGrafter"/>
</dbReference>
<evidence type="ECO:0000256" key="2">
    <source>
        <dbReference type="ARBA" id="ARBA00004679"/>
    </source>
</evidence>
<keyword evidence="4" id="KW-0808">Transferase</keyword>
<dbReference type="GO" id="GO:0030388">
    <property type="term" value="P:fructose 1,6-bisphosphate metabolic process"/>
    <property type="evidence" value="ECO:0007669"/>
    <property type="project" value="TreeGrafter"/>
</dbReference>
<dbReference type="GO" id="GO:0016020">
    <property type="term" value="C:membrane"/>
    <property type="evidence" value="ECO:0007669"/>
    <property type="project" value="TreeGrafter"/>
</dbReference>
<keyword evidence="7" id="KW-0460">Magnesium</keyword>
<comment type="cofactor">
    <cofactor evidence="1">
        <name>Mg(2+)</name>
        <dbReference type="ChEBI" id="CHEBI:18420"/>
    </cofactor>
</comment>
<reference evidence="12" key="1">
    <citation type="journal article" date="2019" name="IScience">
        <title>Narwhal Genome Reveals Long-Term Low Genetic Diversity despite Current Large Abundance Size.</title>
        <authorList>
            <person name="Westbury M.V."/>
            <person name="Petersen B."/>
            <person name="Garde E."/>
            <person name="Heide-Jorgensen M.P."/>
            <person name="Lorenzen E.D."/>
        </authorList>
    </citation>
    <scope>NUCLEOTIDE SEQUENCE [LARGE SCALE GENOMIC DNA]</scope>
</reference>
<keyword evidence="5" id="KW-0479">Metal-binding</keyword>
<dbReference type="GO" id="GO:0046872">
    <property type="term" value="F:metal ion binding"/>
    <property type="evidence" value="ECO:0007669"/>
    <property type="project" value="UniProtKB-KW"/>
</dbReference>
<dbReference type="GO" id="GO:0048029">
    <property type="term" value="F:monosaccharide binding"/>
    <property type="evidence" value="ECO:0007669"/>
    <property type="project" value="TreeGrafter"/>
</dbReference>
<keyword evidence="6" id="KW-0418">Kinase</keyword>
<dbReference type="GO" id="GO:0006002">
    <property type="term" value="P:fructose 6-phosphate metabolic process"/>
    <property type="evidence" value="ECO:0007669"/>
    <property type="project" value="InterPro"/>
</dbReference>